<evidence type="ECO:0000256" key="1">
    <source>
        <dbReference type="SAM" id="MobiDB-lite"/>
    </source>
</evidence>
<feature type="region of interest" description="Disordered" evidence="1">
    <location>
        <begin position="64"/>
        <end position="100"/>
    </location>
</feature>
<feature type="compositionally biased region" description="Basic and acidic residues" evidence="1">
    <location>
        <begin position="90"/>
        <end position="100"/>
    </location>
</feature>
<feature type="compositionally biased region" description="Polar residues" evidence="1">
    <location>
        <begin position="1"/>
        <end position="26"/>
    </location>
</feature>
<organism evidence="3 5">
    <name type="scientific">Claviceps arundinis</name>
    <dbReference type="NCBI Taxonomy" id="1623583"/>
    <lineage>
        <taxon>Eukaryota</taxon>
        <taxon>Fungi</taxon>
        <taxon>Dikarya</taxon>
        <taxon>Ascomycota</taxon>
        <taxon>Pezizomycotina</taxon>
        <taxon>Sordariomycetes</taxon>
        <taxon>Hypocreomycetidae</taxon>
        <taxon>Hypocreales</taxon>
        <taxon>Clavicipitaceae</taxon>
        <taxon>Claviceps</taxon>
    </lineage>
</organism>
<evidence type="ECO:0000313" key="3">
    <source>
        <dbReference type="EMBL" id="KAG5971266.1"/>
    </source>
</evidence>
<dbReference type="EMBL" id="SRPS01000061">
    <property type="protein sequence ID" value="KAG5971266.1"/>
    <property type="molecule type" value="Genomic_DNA"/>
</dbReference>
<dbReference type="Proteomes" id="UP000742024">
    <property type="component" value="Unassembled WGS sequence"/>
</dbReference>
<feature type="region of interest" description="Disordered" evidence="1">
    <location>
        <begin position="1"/>
        <end position="33"/>
    </location>
</feature>
<comment type="caution">
    <text evidence="3">The sequence shown here is derived from an EMBL/GenBank/DDBJ whole genome shotgun (WGS) entry which is preliminary data.</text>
</comment>
<sequence length="100" mass="11284">MPFTRSFSAQAANGTLGSQDPASNTTRPDRPDDGIVAILQHIAHQDDALNQVLAKQTRQLENLQTQPRIEERPTVAHMNPQIFDKPPSYDGKDFTKFRPW</sequence>
<proteinExistence type="predicted"/>
<evidence type="ECO:0000313" key="2">
    <source>
        <dbReference type="EMBL" id="KAG5956461.1"/>
    </source>
</evidence>
<dbReference type="OrthoDB" id="4961471at2759"/>
<keyword evidence="4" id="KW-1185">Reference proteome</keyword>
<dbReference type="AlphaFoldDB" id="A0A9P7SSD9"/>
<reference evidence="3 4" key="1">
    <citation type="journal article" date="2020" name="bioRxiv">
        <title>Whole genome comparisons of ergot fungi reveals the divergence and evolution of species within the genus Claviceps are the result of varying mechanisms driving genome evolution and host range expansion.</title>
        <authorList>
            <person name="Wyka S.A."/>
            <person name="Mondo S.J."/>
            <person name="Liu M."/>
            <person name="Dettman J."/>
            <person name="Nalam V."/>
            <person name="Broders K.D."/>
        </authorList>
    </citation>
    <scope>NUCLEOTIDE SEQUENCE</scope>
    <source>
        <strain evidence="3">CCC 1102</strain>
        <strain evidence="2 4">LM583</strain>
    </source>
</reference>
<dbReference type="Proteomes" id="UP000784919">
    <property type="component" value="Unassembled WGS sequence"/>
</dbReference>
<name>A0A9P7SSD9_9HYPO</name>
<gene>
    <name evidence="3" type="ORF">E4U56_007001</name>
    <name evidence="2" type="ORF">E4U57_002611</name>
</gene>
<evidence type="ECO:0000313" key="4">
    <source>
        <dbReference type="Proteomes" id="UP000742024"/>
    </source>
</evidence>
<dbReference type="EMBL" id="SRPR01000206">
    <property type="protein sequence ID" value="KAG5956461.1"/>
    <property type="molecule type" value="Genomic_DNA"/>
</dbReference>
<protein>
    <submittedName>
        <fullName evidence="3">Uncharacterized protein</fullName>
    </submittedName>
</protein>
<evidence type="ECO:0000313" key="5">
    <source>
        <dbReference type="Proteomes" id="UP000784919"/>
    </source>
</evidence>
<accession>A0A9P7SSD9</accession>